<evidence type="ECO:0000313" key="4">
    <source>
        <dbReference type="Proteomes" id="UP000306420"/>
    </source>
</evidence>
<dbReference type="PANTHER" id="PTHR43736">
    <property type="entry name" value="ADP-RIBOSE PYROPHOSPHATASE"/>
    <property type="match status" value="1"/>
</dbReference>
<dbReference type="EMBL" id="VBSP01000064">
    <property type="protein sequence ID" value="TLQ38919.1"/>
    <property type="molecule type" value="Genomic_DNA"/>
</dbReference>
<dbReference type="InterPro" id="IPR000086">
    <property type="entry name" value="NUDIX_hydrolase_dom"/>
</dbReference>
<dbReference type="OrthoDB" id="9804442at2"/>
<evidence type="ECO:0000313" key="3">
    <source>
        <dbReference type="EMBL" id="TLQ38919.1"/>
    </source>
</evidence>
<accession>A0A5R9DQZ7</accession>
<comment type="caution">
    <text evidence="3">The sequence shown here is derived from an EMBL/GenBank/DDBJ whole genome shotgun (WGS) entry which is preliminary data.</text>
</comment>
<dbReference type="Pfam" id="PF12535">
    <property type="entry name" value="Nudix_N"/>
    <property type="match status" value="1"/>
</dbReference>
<dbReference type="SUPFAM" id="SSF55811">
    <property type="entry name" value="Nudix"/>
    <property type="match status" value="1"/>
</dbReference>
<reference evidence="3 4" key="1">
    <citation type="submission" date="2019-05" db="EMBL/GenBank/DDBJ databases">
        <title>The metagenome of a microbial culture collection derived from dairy environment covers the genomic content of the human microbiome.</title>
        <authorList>
            <person name="Roder T."/>
            <person name="Wuthrich D."/>
            <person name="Sattari Z."/>
            <person name="Von Ah U."/>
            <person name="Bar C."/>
            <person name="Ronchi F."/>
            <person name="Macpherson A.J."/>
            <person name="Ganal-Vonarburg S.C."/>
            <person name="Bruggmann R."/>
            <person name="Vergeres G."/>
        </authorList>
    </citation>
    <scope>NUCLEOTIDE SEQUENCE [LARGE SCALE GENOMIC DNA]</scope>
    <source>
        <strain evidence="3 4">FAM 24227</strain>
    </source>
</reference>
<dbReference type="Proteomes" id="UP000306420">
    <property type="component" value="Unassembled WGS sequence"/>
</dbReference>
<evidence type="ECO:0000259" key="2">
    <source>
        <dbReference type="PROSITE" id="PS51462"/>
    </source>
</evidence>
<dbReference type="PROSITE" id="PS51462">
    <property type="entry name" value="NUDIX"/>
    <property type="match status" value="1"/>
</dbReference>
<organism evidence="3 4">
    <name type="scientific">Ruoffia tabacinasalis</name>
    <dbReference type="NCBI Taxonomy" id="87458"/>
    <lineage>
        <taxon>Bacteria</taxon>
        <taxon>Bacillati</taxon>
        <taxon>Bacillota</taxon>
        <taxon>Bacilli</taxon>
        <taxon>Lactobacillales</taxon>
        <taxon>Aerococcaceae</taxon>
        <taxon>Ruoffia</taxon>
    </lineage>
</organism>
<dbReference type="Gene3D" id="3.90.79.10">
    <property type="entry name" value="Nucleoside Triphosphate Pyrophosphohydrolase"/>
    <property type="match status" value="1"/>
</dbReference>
<evidence type="ECO:0000256" key="1">
    <source>
        <dbReference type="ARBA" id="ARBA00005582"/>
    </source>
</evidence>
<name>A0A5R9DQZ7_9LACT</name>
<dbReference type="PANTHER" id="PTHR43736:SF1">
    <property type="entry name" value="DIHYDRONEOPTERIN TRIPHOSPHATE DIPHOSPHATASE"/>
    <property type="match status" value="1"/>
</dbReference>
<dbReference type="Gene3D" id="6.10.250.1120">
    <property type="match status" value="1"/>
</dbReference>
<dbReference type="Pfam" id="PF00293">
    <property type="entry name" value="NUDIX"/>
    <property type="match status" value="1"/>
</dbReference>
<dbReference type="AlphaFoldDB" id="A0A5R9DQZ7"/>
<protein>
    <submittedName>
        <fullName evidence="3">NUDIX domain-containing protein</fullName>
    </submittedName>
</protein>
<feature type="domain" description="Nudix hydrolase" evidence="2">
    <location>
        <begin position="69"/>
        <end position="197"/>
    </location>
</feature>
<gene>
    <name evidence="3" type="ORF">FEZ33_11295</name>
</gene>
<sequence>MIHVSKQWLEWAKELQALAQTGLHYTKDVYDKERFQRIREMSWQMLATLNDSDMNEIKALFHIEDGYQTPKVDTRAVVWKEDKILLVQENDGRWALPGGWMDITETVSSNAEKELFEEAGVVGKADRIIAIHDHHRHNAVNQIFTIIKIFVECHYINGEFKLNSETIGMDFFNMDHLPTLNDGKTTYEQIELCWRAHKDESFKIEFD</sequence>
<proteinExistence type="inferred from homology"/>
<comment type="similarity">
    <text evidence="1">Belongs to the Nudix hydrolase family.</text>
</comment>
<dbReference type="InterPro" id="IPR059176">
    <property type="entry name" value="UDP-X_N"/>
</dbReference>
<dbReference type="InterPro" id="IPR015797">
    <property type="entry name" value="NUDIX_hydrolase-like_dom_sf"/>
</dbReference>